<dbReference type="CDD" id="cd01668">
    <property type="entry name" value="TGS_RSH"/>
    <property type="match status" value="1"/>
</dbReference>
<dbReference type="FunFam" id="3.10.20.30:FF:000002">
    <property type="entry name" value="GTP pyrophosphokinase (RelA/SpoT)"/>
    <property type="match status" value="1"/>
</dbReference>
<protein>
    <recommendedName>
        <fullName evidence="2">Putative GTP diphosphokinase RSH1, chloroplastic</fullName>
    </recommendedName>
    <alternativeName>
        <fullName evidence="3">RelA/SpoT homolog 1</fullName>
    </alternativeName>
    <alternativeName>
        <fullName evidence="4">ppGpp synthetase RSH1</fullName>
    </alternativeName>
</protein>
<feature type="region of interest" description="Disordered" evidence="5">
    <location>
        <begin position="541"/>
        <end position="575"/>
    </location>
</feature>
<dbReference type="Gene3D" id="3.10.20.30">
    <property type="match status" value="1"/>
</dbReference>
<keyword evidence="8" id="KW-1185">Reference proteome</keyword>
<sequence length="877" mass="97651">MAQALGWDRQISHLFAGSRETASATTRCSNHRRKANCSASRGWNAHSQHRQSNVPHFAQLPATVWQHAPRFLQLAMRRLQEPRTDSTQLASSLQQIDYTFYQELKQDEITEAYLWSRLEPLLHYLAPEPKSKVQEALSLAYDSHAGQNRKSGEPFITHPVEVTRILAELQMDHESLIAGLLHDTVEDTDEVTFEEIGLWFGKNVRKIVEGETKFSKISKSSCGAGGNGSGPEANDIKAMDLQQLFLSMTEEVRIIVVKLADRLHNMRTLGSMPPHKQKKIADETLAVFAPLARLLGLYSIKEELEDLSFRYSDPEAYAKMQRQMQMLQEKQGVAVAEARAALENDLKADMYLQNRLKGFTVTTHTKAPYSIYRKLQEYNREVRQRNAQRWTGEEMEKERDYEDVRDVAQLRVVLQLDKGQDPALFGSGAQLCYHVMGLVHAKWAPIPGAMKDYIATPKTNSYQSLHTTVVPIGAKTLFPLEIQIRTVEMHKLAEYGIAEDYWGGAPKAAVDLNGASPPTRPQVSPATLNGLQRLFSVAWGSDADPKREPGSLQNEPDPKRDPNGNAGEPNGLQKLLNGWQGKPMYGVVHNVPGLQGSCESLPELDDVVQAGRYGGVKLSPQTMTRRINWLNSIRAWQEEFLDSLTAREFVDCITDELLGRGVFVFTPAGDVLRLPKGATVVDFAYHVHTNLGDQMIAAKVNGKVVPSSHRLANAEVVEVLRYDGQPQQKHVKLHKEWLTFAATKSARHKLAKFLKDHAHLLTDPTSSAPASAGGSAADSAARELDSLRQLDGWEDSWLVVECGDRAGLLADISQIIARHGHNIKAYNGQPGESGSFYMNYQLEGHASQLPAMVEAICRDPMVKSWAVGCGLLEEAAR</sequence>
<feature type="domain" description="TGS" evidence="6">
    <location>
        <begin position="659"/>
        <end position="721"/>
    </location>
</feature>
<dbReference type="GO" id="GO:0015969">
    <property type="term" value="P:guanosine tetraphosphate metabolic process"/>
    <property type="evidence" value="ECO:0007669"/>
    <property type="project" value="InterPro"/>
</dbReference>
<proteinExistence type="inferred from homology"/>
<dbReference type="SUPFAM" id="SSF109604">
    <property type="entry name" value="HD-domain/PDEase-like"/>
    <property type="match status" value="1"/>
</dbReference>
<dbReference type="Pfam" id="PF02824">
    <property type="entry name" value="TGS"/>
    <property type="match status" value="1"/>
</dbReference>
<dbReference type="InterPro" id="IPR043519">
    <property type="entry name" value="NT_sf"/>
</dbReference>
<comment type="similarity">
    <text evidence="1">Belongs to the RelA/SpoT family.</text>
</comment>
<dbReference type="SMART" id="SM00954">
    <property type="entry name" value="RelA_SpoT"/>
    <property type="match status" value="1"/>
</dbReference>
<name>A0AAW1QA84_9CHLO</name>
<dbReference type="InterPro" id="IPR004095">
    <property type="entry name" value="TGS"/>
</dbReference>
<organism evidence="7 8">
    <name type="scientific">[Myrmecia] bisecta</name>
    <dbReference type="NCBI Taxonomy" id="41462"/>
    <lineage>
        <taxon>Eukaryota</taxon>
        <taxon>Viridiplantae</taxon>
        <taxon>Chlorophyta</taxon>
        <taxon>core chlorophytes</taxon>
        <taxon>Trebouxiophyceae</taxon>
        <taxon>Trebouxiales</taxon>
        <taxon>Trebouxiaceae</taxon>
        <taxon>Myrmecia</taxon>
    </lineage>
</organism>
<evidence type="ECO:0000259" key="6">
    <source>
        <dbReference type="PROSITE" id="PS51880"/>
    </source>
</evidence>
<dbReference type="InterPro" id="IPR002912">
    <property type="entry name" value="ACT_dom"/>
</dbReference>
<dbReference type="PANTHER" id="PTHR43061">
    <property type="entry name" value="GTP DIPHOSPHOKINASE RSH1, CHLOROPLASTIC-RELATED"/>
    <property type="match status" value="1"/>
</dbReference>
<dbReference type="InterPro" id="IPR012676">
    <property type="entry name" value="TGS-like"/>
</dbReference>
<dbReference type="EMBL" id="JALJOR010000004">
    <property type="protein sequence ID" value="KAK9817748.1"/>
    <property type="molecule type" value="Genomic_DNA"/>
</dbReference>
<dbReference type="CDD" id="cd05399">
    <property type="entry name" value="NT_Rel-Spo_like"/>
    <property type="match status" value="1"/>
</dbReference>
<dbReference type="SUPFAM" id="SSF55021">
    <property type="entry name" value="ACT-like"/>
    <property type="match status" value="1"/>
</dbReference>
<evidence type="ECO:0000256" key="2">
    <source>
        <dbReference type="ARBA" id="ARBA00070102"/>
    </source>
</evidence>
<evidence type="ECO:0000256" key="3">
    <source>
        <dbReference type="ARBA" id="ARBA00075768"/>
    </source>
</evidence>
<dbReference type="AlphaFoldDB" id="A0AAW1QA84"/>
<reference evidence="7 8" key="1">
    <citation type="journal article" date="2024" name="Nat. Commun.">
        <title>Phylogenomics reveals the evolutionary origins of lichenization in chlorophyte algae.</title>
        <authorList>
            <person name="Puginier C."/>
            <person name="Libourel C."/>
            <person name="Otte J."/>
            <person name="Skaloud P."/>
            <person name="Haon M."/>
            <person name="Grisel S."/>
            <person name="Petersen M."/>
            <person name="Berrin J.G."/>
            <person name="Delaux P.M."/>
            <person name="Dal Grande F."/>
            <person name="Keller J."/>
        </authorList>
    </citation>
    <scope>NUCLEOTIDE SEQUENCE [LARGE SCALE GENOMIC DNA]</scope>
    <source>
        <strain evidence="7 8">SAG 2043</strain>
    </source>
</reference>
<dbReference type="Gene3D" id="3.30.460.10">
    <property type="entry name" value="Beta Polymerase, domain 2"/>
    <property type="match status" value="1"/>
</dbReference>
<evidence type="ECO:0000256" key="1">
    <source>
        <dbReference type="ARBA" id="ARBA00007476"/>
    </source>
</evidence>
<evidence type="ECO:0000256" key="5">
    <source>
        <dbReference type="SAM" id="MobiDB-lite"/>
    </source>
</evidence>
<dbReference type="InterPro" id="IPR045865">
    <property type="entry name" value="ACT-like_dom_sf"/>
</dbReference>
<dbReference type="InterPro" id="IPR003607">
    <property type="entry name" value="HD/PDEase_dom"/>
</dbReference>
<dbReference type="InterPro" id="IPR033655">
    <property type="entry name" value="TGS_RelA/SpoT"/>
</dbReference>
<dbReference type="PROSITE" id="PS51880">
    <property type="entry name" value="TGS"/>
    <property type="match status" value="1"/>
</dbReference>
<dbReference type="Pfam" id="PF13328">
    <property type="entry name" value="HD_4"/>
    <property type="match status" value="1"/>
</dbReference>
<dbReference type="Pfam" id="PF13291">
    <property type="entry name" value="ACT_4"/>
    <property type="match status" value="1"/>
</dbReference>
<gene>
    <name evidence="7" type="ORF">WJX72_001567</name>
</gene>
<dbReference type="SUPFAM" id="SSF81301">
    <property type="entry name" value="Nucleotidyltransferase"/>
    <property type="match status" value="1"/>
</dbReference>
<dbReference type="CDD" id="cd00077">
    <property type="entry name" value="HDc"/>
    <property type="match status" value="1"/>
</dbReference>
<dbReference type="InterPro" id="IPR007685">
    <property type="entry name" value="RelA_SpoT"/>
</dbReference>
<dbReference type="PANTHER" id="PTHR43061:SF1">
    <property type="entry name" value="GTP DIPHOSPHOKINASE RSH1, CHLOROPLASTIC-RELATED"/>
    <property type="match status" value="1"/>
</dbReference>
<dbReference type="Proteomes" id="UP001489004">
    <property type="component" value="Unassembled WGS sequence"/>
</dbReference>
<dbReference type="Gene3D" id="1.10.3210.10">
    <property type="entry name" value="Hypothetical protein af1432"/>
    <property type="match status" value="1"/>
</dbReference>
<evidence type="ECO:0000313" key="7">
    <source>
        <dbReference type="EMBL" id="KAK9817748.1"/>
    </source>
</evidence>
<comment type="caution">
    <text evidence="7">The sequence shown here is derived from an EMBL/GenBank/DDBJ whole genome shotgun (WGS) entry which is preliminary data.</text>
</comment>
<evidence type="ECO:0000313" key="8">
    <source>
        <dbReference type="Proteomes" id="UP001489004"/>
    </source>
</evidence>
<accession>A0AAW1QA84</accession>
<dbReference type="Gene3D" id="3.30.70.260">
    <property type="match status" value="1"/>
</dbReference>
<evidence type="ECO:0000256" key="4">
    <source>
        <dbReference type="ARBA" id="ARBA00082153"/>
    </source>
</evidence>
<dbReference type="SMART" id="SM00471">
    <property type="entry name" value="HDc"/>
    <property type="match status" value="1"/>
</dbReference>
<dbReference type="Pfam" id="PF04607">
    <property type="entry name" value="RelA_SpoT"/>
    <property type="match status" value="1"/>
</dbReference>
<dbReference type="SUPFAM" id="SSF81271">
    <property type="entry name" value="TGS-like"/>
    <property type="match status" value="1"/>
</dbReference>
<dbReference type="InterPro" id="IPR012675">
    <property type="entry name" value="Beta-grasp_dom_sf"/>
</dbReference>
<dbReference type="FunFam" id="1.10.3210.10:FF:000001">
    <property type="entry name" value="GTP pyrophosphokinase RelA"/>
    <property type="match status" value="1"/>
</dbReference>